<dbReference type="VEuPathDB" id="MicrosporidiaDB:EDEG_00835"/>
<evidence type="ECO:0000313" key="2">
    <source>
        <dbReference type="Proteomes" id="UP000003163"/>
    </source>
</evidence>
<dbReference type="InParanoid" id="J9DC59"/>
<reference evidence="2" key="2">
    <citation type="submission" date="2015-07" db="EMBL/GenBank/DDBJ databases">
        <title>Contrasting host-pathogen interactions and genome evolution in two generalist and specialist microsporidian pathogens of mosquitoes.</title>
        <authorList>
            <consortium name="The Broad Institute Genomics Platform"/>
            <consortium name="The Broad Institute Genome Sequencing Center for Infectious Disease"/>
            <person name="Cuomo C.A."/>
            <person name="Sanscrainte N.D."/>
            <person name="Goldberg J.M."/>
            <person name="Heiman D."/>
            <person name="Young S."/>
            <person name="Zeng Q."/>
            <person name="Becnel J.J."/>
            <person name="Birren B.W."/>
        </authorList>
    </citation>
    <scope>NUCLEOTIDE SEQUENCE [LARGE SCALE GENOMIC DNA]</scope>
    <source>
        <strain evidence="2">USNM 41457</strain>
    </source>
</reference>
<organism evidence="1 2">
    <name type="scientific">Edhazardia aedis (strain USNM 41457)</name>
    <name type="common">Microsporidian parasite</name>
    <dbReference type="NCBI Taxonomy" id="1003232"/>
    <lineage>
        <taxon>Eukaryota</taxon>
        <taxon>Fungi</taxon>
        <taxon>Fungi incertae sedis</taxon>
        <taxon>Microsporidia</taxon>
        <taxon>Edhazardia</taxon>
    </lineage>
</organism>
<dbReference type="EMBL" id="AFBI03000010">
    <property type="protein sequence ID" value="EJW05054.1"/>
    <property type="molecule type" value="Genomic_DNA"/>
</dbReference>
<reference evidence="1 2" key="1">
    <citation type="submission" date="2011-08" db="EMBL/GenBank/DDBJ databases">
        <authorList>
            <person name="Liu Z.J."/>
            <person name="Shi F.L."/>
            <person name="Lu J.Q."/>
            <person name="Li M."/>
            <person name="Wang Z.L."/>
        </authorList>
    </citation>
    <scope>NUCLEOTIDE SEQUENCE [LARGE SCALE GENOMIC DNA]</scope>
    <source>
        <strain evidence="1 2">USNM 41457</strain>
    </source>
</reference>
<gene>
    <name evidence="1" type="ORF">EDEG_00835</name>
</gene>
<name>J9DC59_EDHAE</name>
<protein>
    <submittedName>
        <fullName evidence="1">Uncharacterized protein</fullName>
    </submittedName>
</protein>
<proteinExistence type="predicted"/>
<sequence length="101" mass="11976">MKCLIDSIFFYINLKVVCYLFPSCELYYKTFNKVFDNKIHGIIIKNILISKFIPKSEIIFAKSFISSFQYIAFIFLKKFHKKSDLKLFSSSVKITIFILYS</sequence>
<accession>J9DC59</accession>
<dbReference type="HOGENOM" id="CLU_2291647_0_0_1"/>
<dbReference type="AlphaFoldDB" id="J9DC59"/>
<comment type="caution">
    <text evidence="1">The sequence shown here is derived from an EMBL/GenBank/DDBJ whole genome shotgun (WGS) entry which is preliminary data.</text>
</comment>
<keyword evidence="2" id="KW-1185">Reference proteome</keyword>
<evidence type="ECO:0000313" key="1">
    <source>
        <dbReference type="EMBL" id="EJW05054.1"/>
    </source>
</evidence>
<dbReference type="Proteomes" id="UP000003163">
    <property type="component" value="Unassembled WGS sequence"/>
</dbReference>